<protein>
    <submittedName>
        <fullName evidence="1">Membrane protein</fullName>
    </submittedName>
</protein>
<dbReference type="Proteomes" id="UP001549036">
    <property type="component" value="Unassembled WGS sequence"/>
</dbReference>
<name>A0ABV2I2G3_9HYPH</name>
<evidence type="ECO:0000313" key="2">
    <source>
        <dbReference type="Proteomes" id="UP001549036"/>
    </source>
</evidence>
<dbReference type="EMBL" id="JBEPLM010000020">
    <property type="protein sequence ID" value="MET3597117.1"/>
    <property type="molecule type" value="Genomic_DNA"/>
</dbReference>
<dbReference type="RefSeq" id="WP_292372766.1">
    <property type="nucleotide sequence ID" value="NZ_JBEPLM010000020.1"/>
</dbReference>
<dbReference type="Pfam" id="PF13801">
    <property type="entry name" value="Metal_resist"/>
    <property type="match status" value="1"/>
</dbReference>
<dbReference type="InterPro" id="IPR025961">
    <property type="entry name" value="Metal_resist"/>
</dbReference>
<accession>A0ABV2I2G3</accession>
<comment type="caution">
    <text evidence="1">The sequence shown here is derived from an EMBL/GenBank/DDBJ whole genome shotgun (WGS) entry which is preliminary data.</text>
</comment>
<reference evidence="1 2" key="1">
    <citation type="submission" date="2024-06" db="EMBL/GenBank/DDBJ databases">
        <title>Genomic Encyclopedia of Type Strains, Phase IV (KMG-IV): sequencing the most valuable type-strain genomes for metagenomic binning, comparative biology and taxonomic classification.</title>
        <authorList>
            <person name="Goeker M."/>
        </authorList>
    </citation>
    <scope>NUCLEOTIDE SEQUENCE [LARGE SCALE GENOMIC DNA]</scope>
    <source>
        <strain evidence="1 2">DSM 29846</strain>
    </source>
</reference>
<organism evidence="1 2">
    <name type="scientific">Mesorhizobium shonense</name>
    <dbReference type="NCBI Taxonomy" id="1209948"/>
    <lineage>
        <taxon>Bacteria</taxon>
        <taxon>Pseudomonadati</taxon>
        <taxon>Pseudomonadota</taxon>
        <taxon>Alphaproteobacteria</taxon>
        <taxon>Hyphomicrobiales</taxon>
        <taxon>Phyllobacteriaceae</taxon>
        <taxon>Mesorhizobium</taxon>
    </lineage>
</organism>
<proteinExistence type="predicted"/>
<keyword evidence="2" id="KW-1185">Reference proteome</keyword>
<evidence type="ECO:0000313" key="1">
    <source>
        <dbReference type="EMBL" id="MET3597117.1"/>
    </source>
</evidence>
<gene>
    <name evidence="1" type="ORF">ABID26_006541</name>
</gene>
<sequence>MLVLLALSLGLNFFFIGYAAHGLRQAAAARGLIPEIAGAYSPEVREGFRTVMRDNRARTFEALRELRAARSDLAATEKAEPFDEAAVTKAIAAVRVAVKGDR</sequence>